<evidence type="ECO:0000313" key="10">
    <source>
        <dbReference type="EMBL" id="MBO3795813.1"/>
    </source>
</evidence>
<feature type="transmembrane region" description="Helical" evidence="9">
    <location>
        <begin position="69"/>
        <end position="93"/>
    </location>
</feature>
<evidence type="ECO:0000256" key="4">
    <source>
        <dbReference type="ARBA" id="ARBA00022475"/>
    </source>
</evidence>
<keyword evidence="7 9" id="KW-1133">Transmembrane helix</keyword>
<sequence length="471" mass="50691">MERLLVWIEHISDWLWGPPLIILLTGTGLYFTILLKGFQFRYPLYIFKQTIGSVGKKPKGEGTVTPLQALTSALSSTIGAANIVGVPAAIMFGGPGAVFWMWLIALFAMAIKFSESVLAVHYREKNEQGEYVGGPMYYITKGLRMKWLGVFFSVALIVELIPSIMVQGNSVSVSLAETFSFKKIYAGIGIAFLIGLVVIGGVKRIGKVTEFVVPLMAGAYAGAGLLIVLMNLSSVPAFFSLVFSNAFTSSSAVGGFAGAALAETVRWGFARGLYSNEAGMGTAPIAHAAAMTDHPVRQGFWSVIGIVIDTLIICTTTAFVVLASGVWTGKNASIDPAALTTAAFQHYFGSGGGYFVSVSLVFFVVSTIMVVIFYGVKQAEFLFGRLAGHVIKFVYLAAIIIGAAGGAKAIWGFLDLALAFILVPNVIALLLLSRKVKALYTEFFTSEQYYLKDIRKTKQNPVYQTKEAKNS</sequence>
<name>A0A8I1WH49_BACIU</name>
<dbReference type="PRINTS" id="PR00175">
    <property type="entry name" value="NAALASMPORT"/>
</dbReference>
<dbReference type="GO" id="GO:0005283">
    <property type="term" value="F:amino acid:sodium symporter activity"/>
    <property type="evidence" value="ECO:0007669"/>
    <property type="project" value="InterPro"/>
</dbReference>
<proteinExistence type="inferred from homology"/>
<keyword evidence="8 9" id="KW-0472">Membrane</keyword>
<dbReference type="FunFam" id="1.20.1740.10:FF:000004">
    <property type="entry name" value="Sodium:alanine symporter family protein"/>
    <property type="match status" value="1"/>
</dbReference>
<feature type="transmembrane region" description="Helical" evidence="9">
    <location>
        <begin position="211"/>
        <end position="232"/>
    </location>
</feature>
<keyword evidence="6 9" id="KW-0769">Symport</keyword>
<accession>A0A8I1WH49</accession>
<evidence type="ECO:0000256" key="9">
    <source>
        <dbReference type="RuleBase" id="RU363064"/>
    </source>
</evidence>
<evidence type="ECO:0000256" key="8">
    <source>
        <dbReference type="ARBA" id="ARBA00023136"/>
    </source>
</evidence>
<keyword evidence="3 9" id="KW-0813">Transport</keyword>
<organism evidence="10 11">
    <name type="scientific">Bacillus subtilis</name>
    <dbReference type="NCBI Taxonomy" id="1423"/>
    <lineage>
        <taxon>Bacteria</taxon>
        <taxon>Bacillati</taxon>
        <taxon>Bacillota</taxon>
        <taxon>Bacilli</taxon>
        <taxon>Bacillales</taxon>
        <taxon>Bacillaceae</taxon>
        <taxon>Bacillus</taxon>
    </lineage>
</organism>
<feature type="transmembrane region" description="Helical" evidence="9">
    <location>
        <begin position="300"/>
        <end position="327"/>
    </location>
</feature>
<keyword evidence="5 9" id="KW-0812">Transmembrane</keyword>
<feature type="transmembrane region" description="Helical" evidence="9">
    <location>
        <begin position="184"/>
        <end position="202"/>
    </location>
</feature>
<feature type="transmembrane region" description="Helical" evidence="9">
    <location>
        <begin position="20"/>
        <end position="38"/>
    </location>
</feature>
<feature type="transmembrane region" description="Helical" evidence="9">
    <location>
        <begin position="354"/>
        <end position="374"/>
    </location>
</feature>
<dbReference type="Gene3D" id="1.20.1740.10">
    <property type="entry name" value="Amino acid/polyamine transporter I"/>
    <property type="match status" value="1"/>
</dbReference>
<dbReference type="EMBL" id="JAGFPW010000016">
    <property type="protein sequence ID" value="MBO3795813.1"/>
    <property type="molecule type" value="Genomic_DNA"/>
</dbReference>
<evidence type="ECO:0000256" key="3">
    <source>
        <dbReference type="ARBA" id="ARBA00022448"/>
    </source>
</evidence>
<evidence type="ECO:0000256" key="2">
    <source>
        <dbReference type="ARBA" id="ARBA00009261"/>
    </source>
</evidence>
<gene>
    <name evidence="10" type="ORF">J5227_16235</name>
</gene>
<dbReference type="Proteomes" id="UP000665181">
    <property type="component" value="Unassembled WGS sequence"/>
</dbReference>
<feature type="transmembrane region" description="Helical" evidence="9">
    <location>
        <begin position="410"/>
        <end position="432"/>
    </location>
</feature>
<reference evidence="10" key="1">
    <citation type="submission" date="2021-03" db="EMBL/GenBank/DDBJ databases">
        <title>Isolation of Bacillus subtilis from fermented food sample.</title>
        <authorList>
            <person name="Lakshmanan V."/>
            <person name="Athira K."/>
            <person name="Rajagopal K."/>
        </authorList>
    </citation>
    <scope>NUCLEOTIDE SEQUENCE</scope>
    <source>
        <strain evidence="10">S1</strain>
    </source>
</reference>
<comment type="subcellular location">
    <subcellularLocation>
        <location evidence="1 9">Cell membrane</location>
        <topology evidence="1 9">Multi-pass membrane protein</topology>
    </subcellularLocation>
</comment>
<evidence type="ECO:0000256" key="1">
    <source>
        <dbReference type="ARBA" id="ARBA00004651"/>
    </source>
</evidence>
<dbReference type="InterPro" id="IPR001463">
    <property type="entry name" value="Na/Ala_symport"/>
</dbReference>
<dbReference type="NCBIfam" id="TIGR00835">
    <property type="entry name" value="agcS"/>
    <property type="match status" value="1"/>
</dbReference>
<feature type="transmembrane region" description="Helical" evidence="9">
    <location>
        <begin position="238"/>
        <end position="262"/>
    </location>
</feature>
<dbReference type="GO" id="GO:0005886">
    <property type="term" value="C:plasma membrane"/>
    <property type="evidence" value="ECO:0007669"/>
    <property type="project" value="UniProtKB-SubCell"/>
</dbReference>
<dbReference type="PANTHER" id="PTHR30330:SF3">
    <property type="entry name" value="TRANSCRIPTIONAL REGULATOR, LRP FAMILY"/>
    <property type="match status" value="1"/>
</dbReference>
<feature type="transmembrane region" description="Helical" evidence="9">
    <location>
        <begin position="143"/>
        <end position="164"/>
    </location>
</feature>
<feature type="transmembrane region" description="Helical" evidence="9">
    <location>
        <begin position="99"/>
        <end position="122"/>
    </location>
</feature>
<evidence type="ECO:0000256" key="5">
    <source>
        <dbReference type="ARBA" id="ARBA00022692"/>
    </source>
</evidence>
<dbReference type="PANTHER" id="PTHR30330">
    <property type="entry name" value="AGSS FAMILY TRANSPORTER, SODIUM-ALANINE"/>
    <property type="match status" value="1"/>
</dbReference>
<protein>
    <submittedName>
        <fullName evidence="10">Sodium:alanine symporter family protein</fullName>
    </submittedName>
</protein>
<comment type="similarity">
    <text evidence="2 9">Belongs to the alanine or glycine:cation symporter (AGCS) (TC 2.A.25) family.</text>
</comment>
<evidence type="ECO:0000256" key="6">
    <source>
        <dbReference type="ARBA" id="ARBA00022847"/>
    </source>
</evidence>
<keyword evidence="4 9" id="KW-1003">Cell membrane</keyword>
<feature type="transmembrane region" description="Helical" evidence="9">
    <location>
        <begin position="386"/>
        <end position="404"/>
    </location>
</feature>
<comment type="caution">
    <text evidence="10">The sequence shown here is derived from an EMBL/GenBank/DDBJ whole genome shotgun (WGS) entry which is preliminary data.</text>
</comment>
<evidence type="ECO:0000256" key="7">
    <source>
        <dbReference type="ARBA" id="ARBA00022989"/>
    </source>
</evidence>
<dbReference type="AlphaFoldDB" id="A0A8I1WH49"/>
<evidence type="ECO:0000313" key="11">
    <source>
        <dbReference type="Proteomes" id="UP000665181"/>
    </source>
</evidence>
<dbReference type="RefSeq" id="WP_208556598.1">
    <property type="nucleotide sequence ID" value="NZ_JAGFPW010000016.1"/>
</dbReference>
<dbReference type="Pfam" id="PF01235">
    <property type="entry name" value="Na_Ala_symp"/>
    <property type="match status" value="1"/>
</dbReference>